<keyword evidence="6" id="KW-0961">Cell wall biogenesis/degradation</keyword>
<dbReference type="PANTHER" id="PTHR31297:SF1">
    <property type="entry name" value="GLUCAN 1,3-BETA-GLUCOSIDASE I_II-RELATED"/>
    <property type="match status" value="1"/>
</dbReference>
<comment type="similarity">
    <text evidence="9">Belongs to the glycosyl hydrolase 5 (cellulase A) family.</text>
</comment>
<evidence type="ECO:0000256" key="6">
    <source>
        <dbReference type="ARBA" id="ARBA00023316"/>
    </source>
</evidence>
<accession>A0A948TF45</accession>
<reference evidence="11" key="2">
    <citation type="submission" date="2021-04" db="EMBL/GenBank/DDBJ databases">
        <authorList>
            <person name="Gilroy R."/>
        </authorList>
    </citation>
    <scope>NUCLEOTIDE SEQUENCE</scope>
    <source>
        <strain evidence="11">378</strain>
    </source>
</reference>
<dbReference type="Proteomes" id="UP000733611">
    <property type="component" value="Unassembled WGS sequence"/>
</dbReference>
<dbReference type="InterPro" id="IPR001547">
    <property type="entry name" value="Glyco_hydro_5"/>
</dbReference>
<comment type="subcellular location">
    <subcellularLocation>
        <location evidence="1">Secreted</location>
    </subcellularLocation>
</comment>
<evidence type="ECO:0000256" key="5">
    <source>
        <dbReference type="ARBA" id="ARBA00023295"/>
    </source>
</evidence>
<evidence type="ECO:0000256" key="8">
    <source>
        <dbReference type="ARBA" id="ARBA00038929"/>
    </source>
</evidence>
<dbReference type="EC" id="3.2.1.58" evidence="8"/>
<dbReference type="InterPro" id="IPR050386">
    <property type="entry name" value="Glycosyl_hydrolase_5"/>
</dbReference>
<evidence type="ECO:0000256" key="3">
    <source>
        <dbReference type="ARBA" id="ARBA00022729"/>
    </source>
</evidence>
<evidence type="ECO:0000256" key="9">
    <source>
        <dbReference type="RuleBase" id="RU361153"/>
    </source>
</evidence>
<keyword evidence="5 9" id="KW-0326">Glycosidase</keyword>
<dbReference type="InterPro" id="IPR017853">
    <property type="entry name" value="GH"/>
</dbReference>
<organism evidence="11 12">
    <name type="scientific">Candidatus Anaerobiospirillum pullicola</name>
    <dbReference type="NCBI Taxonomy" id="2838451"/>
    <lineage>
        <taxon>Bacteria</taxon>
        <taxon>Pseudomonadati</taxon>
        <taxon>Pseudomonadota</taxon>
        <taxon>Gammaproteobacteria</taxon>
        <taxon>Aeromonadales</taxon>
        <taxon>Succinivibrionaceae</taxon>
        <taxon>Anaerobiospirillum</taxon>
    </lineage>
</organism>
<reference evidence="11" key="1">
    <citation type="journal article" date="2021" name="PeerJ">
        <title>Extensive microbial diversity within the chicken gut microbiome revealed by metagenomics and culture.</title>
        <authorList>
            <person name="Gilroy R."/>
            <person name="Ravi A."/>
            <person name="Getino M."/>
            <person name="Pursley I."/>
            <person name="Horton D.L."/>
            <person name="Alikhan N.F."/>
            <person name="Baker D."/>
            <person name="Gharbi K."/>
            <person name="Hall N."/>
            <person name="Watson M."/>
            <person name="Adriaenssens E.M."/>
            <person name="Foster-Nyarko E."/>
            <person name="Jarju S."/>
            <person name="Secka A."/>
            <person name="Antonio M."/>
            <person name="Oren A."/>
            <person name="Chaudhuri R.R."/>
            <person name="La Ragione R."/>
            <person name="Hildebrand F."/>
            <person name="Pallen M.J."/>
        </authorList>
    </citation>
    <scope>NUCLEOTIDE SEQUENCE</scope>
    <source>
        <strain evidence="11">378</strain>
    </source>
</reference>
<dbReference type="SUPFAM" id="SSF51445">
    <property type="entry name" value="(Trans)glycosidases"/>
    <property type="match status" value="1"/>
</dbReference>
<dbReference type="GO" id="GO:0009986">
    <property type="term" value="C:cell surface"/>
    <property type="evidence" value="ECO:0007669"/>
    <property type="project" value="TreeGrafter"/>
</dbReference>
<name>A0A948TF45_9GAMM</name>
<dbReference type="Gene3D" id="3.20.20.80">
    <property type="entry name" value="Glycosidases"/>
    <property type="match status" value="1"/>
</dbReference>
<evidence type="ECO:0000256" key="7">
    <source>
        <dbReference type="ARBA" id="ARBA00036824"/>
    </source>
</evidence>
<keyword evidence="3" id="KW-0732">Signal</keyword>
<dbReference type="AlphaFoldDB" id="A0A948TF45"/>
<comment type="catalytic activity">
    <reaction evidence="7">
        <text>Successive hydrolysis of beta-D-glucose units from the non-reducing ends of (1-&gt;3)-beta-D-glucans, releasing alpha-glucose.</text>
        <dbReference type="EC" id="3.2.1.58"/>
    </reaction>
</comment>
<evidence type="ECO:0000256" key="4">
    <source>
        <dbReference type="ARBA" id="ARBA00022801"/>
    </source>
</evidence>
<keyword evidence="2" id="KW-0964">Secreted</keyword>
<evidence type="ECO:0000256" key="2">
    <source>
        <dbReference type="ARBA" id="ARBA00022525"/>
    </source>
</evidence>
<sequence length="394" mass="45397">MAFINGANFGNWLVLEKWMSPQTFAQSDSTDEFYLPQTLSDDAYRNRIAQHRAEYISERDFVLLKGMGINSVRIPVPYFIFGDRPPFIGCTTELDNALNWAAHYGMTVLIDLHTAPLGQNGFDNGGIQGVCQWSQHPEEVEFVLTVLERLAQRYGQHPALYGIEILNEPITENMWKVMDLQKRYPARDPALGAASKPNTLEFLREFYLQAYARMRPHLPQGKKIVFHDGFELMAWQDFMCDQTKFPDVVLDTHQYLMMAEMTGVEQKLETYLSYLQQQLMPQYREVCSKHEVICGEWCLFNSLACGYDTKGGQSILNGVVAAADTPRMSEDERREIYRELCRAQMAIWQLGAGHYYWNYKILFDTVSTNTWQGWDSWDLGRCAAFGWFVGPDAK</sequence>
<dbReference type="GO" id="GO:0005576">
    <property type="term" value="C:extracellular region"/>
    <property type="evidence" value="ECO:0007669"/>
    <property type="project" value="UniProtKB-SubCell"/>
</dbReference>
<gene>
    <name evidence="11" type="ORF">H9847_01935</name>
</gene>
<keyword evidence="4 9" id="KW-0378">Hydrolase</keyword>
<dbReference type="GO" id="GO:0004338">
    <property type="term" value="F:glucan exo-1,3-beta-glucosidase activity"/>
    <property type="evidence" value="ECO:0007669"/>
    <property type="project" value="UniProtKB-EC"/>
</dbReference>
<evidence type="ECO:0000259" key="10">
    <source>
        <dbReference type="Pfam" id="PF00150"/>
    </source>
</evidence>
<comment type="caution">
    <text evidence="11">The sequence shown here is derived from an EMBL/GenBank/DDBJ whole genome shotgun (WGS) entry which is preliminary data.</text>
</comment>
<dbReference type="PANTHER" id="PTHR31297">
    <property type="entry name" value="GLUCAN ENDO-1,6-BETA-GLUCOSIDASE B"/>
    <property type="match status" value="1"/>
</dbReference>
<protein>
    <recommendedName>
        <fullName evidence="8">glucan 1,3-beta-glucosidase</fullName>
        <ecNumber evidence="8">3.2.1.58</ecNumber>
    </recommendedName>
</protein>
<dbReference type="GO" id="GO:0009251">
    <property type="term" value="P:glucan catabolic process"/>
    <property type="evidence" value="ECO:0007669"/>
    <property type="project" value="TreeGrafter"/>
</dbReference>
<dbReference type="GO" id="GO:0071555">
    <property type="term" value="P:cell wall organization"/>
    <property type="evidence" value="ECO:0007669"/>
    <property type="project" value="UniProtKB-KW"/>
</dbReference>
<dbReference type="EMBL" id="JAHLFE010000036">
    <property type="protein sequence ID" value="MBU3843623.1"/>
    <property type="molecule type" value="Genomic_DNA"/>
</dbReference>
<proteinExistence type="inferred from homology"/>
<feature type="domain" description="Glycoside hydrolase family 5" evidence="10">
    <location>
        <begin position="56"/>
        <end position="297"/>
    </location>
</feature>
<evidence type="ECO:0000313" key="11">
    <source>
        <dbReference type="EMBL" id="MBU3843623.1"/>
    </source>
</evidence>
<dbReference type="Pfam" id="PF00150">
    <property type="entry name" value="Cellulase"/>
    <property type="match status" value="1"/>
</dbReference>
<evidence type="ECO:0000256" key="1">
    <source>
        <dbReference type="ARBA" id="ARBA00004613"/>
    </source>
</evidence>
<evidence type="ECO:0000313" key="12">
    <source>
        <dbReference type="Proteomes" id="UP000733611"/>
    </source>
</evidence>